<evidence type="ECO:0000256" key="1">
    <source>
        <dbReference type="SAM" id="MobiDB-lite"/>
    </source>
</evidence>
<dbReference type="Proteomes" id="UP000198908">
    <property type="component" value="Unassembled WGS sequence"/>
</dbReference>
<feature type="compositionally biased region" description="Basic residues" evidence="1">
    <location>
        <begin position="140"/>
        <end position="150"/>
    </location>
</feature>
<dbReference type="InterPro" id="IPR036329">
    <property type="entry name" value="Aro-AA_hydroxylase_C_sf"/>
</dbReference>
<dbReference type="GO" id="GO:0009072">
    <property type="term" value="P:aromatic amino acid metabolic process"/>
    <property type="evidence" value="ECO:0007669"/>
    <property type="project" value="InterPro"/>
</dbReference>
<dbReference type="SUPFAM" id="SSF56534">
    <property type="entry name" value="Aromatic aminoacid monoxygenases, catalytic and oligomerization domains"/>
    <property type="match status" value="2"/>
</dbReference>
<organism evidence="2 3">
    <name type="scientific">Paraburkholderia lycopersici</name>
    <dbReference type="NCBI Taxonomy" id="416944"/>
    <lineage>
        <taxon>Bacteria</taxon>
        <taxon>Pseudomonadati</taxon>
        <taxon>Pseudomonadota</taxon>
        <taxon>Betaproteobacteria</taxon>
        <taxon>Burkholderiales</taxon>
        <taxon>Burkholderiaceae</taxon>
        <taxon>Paraburkholderia</taxon>
    </lineage>
</organism>
<feature type="compositionally biased region" description="Basic and acidic residues" evidence="1">
    <location>
        <begin position="151"/>
        <end position="161"/>
    </location>
</feature>
<dbReference type="Gene3D" id="1.10.800.10">
    <property type="entry name" value="Aromatic amino acid hydroxylase"/>
    <property type="match status" value="1"/>
</dbReference>
<dbReference type="AlphaFoldDB" id="A0A1G6U3W1"/>
<protein>
    <submittedName>
        <fullName evidence="2">Uncharacterized protein</fullName>
    </submittedName>
</protein>
<name>A0A1G6U3W1_9BURK</name>
<dbReference type="EMBL" id="FMYQ01000018">
    <property type="protein sequence ID" value="SDD36019.1"/>
    <property type="molecule type" value="Genomic_DNA"/>
</dbReference>
<gene>
    <name evidence="2" type="ORF">SAMN05421548_11865</name>
</gene>
<sequence>MVAVTAKQQEQFDAGLATRPDFTIDQPFERYGAVDHAVWNLLYRRQRALRMRYRIGTFQKTYFLIDSFAQLFDAPGTGIAARLADPSALSAAHPHAAGHVLHGDTIITRGTREGWLDDADVWATHERKFRAGRLAPRHAPVPRRVRKRTRPIREKMGDRLTAHAGPQAQ</sequence>
<evidence type="ECO:0000313" key="2">
    <source>
        <dbReference type="EMBL" id="SDD36019.1"/>
    </source>
</evidence>
<evidence type="ECO:0000313" key="3">
    <source>
        <dbReference type="Proteomes" id="UP000198908"/>
    </source>
</evidence>
<keyword evidence="3" id="KW-1185">Reference proteome</keyword>
<feature type="region of interest" description="Disordered" evidence="1">
    <location>
        <begin position="138"/>
        <end position="169"/>
    </location>
</feature>
<dbReference type="GO" id="GO:0005506">
    <property type="term" value="F:iron ion binding"/>
    <property type="evidence" value="ECO:0007669"/>
    <property type="project" value="InterPro"/>
</dbReference>
<dbReference type="STRING" id="416944.SAMN05421548_11865"/>
<reference evidence="3" key="1">
    <citation type="submission" date="2016-09" db="EMBL/GenBank/DDBJ databases">
        <authorList>
            <person name="Varghese N."/>
            <person name="Submissions S."/>
        </authorList>
    </citation>
    <scope>NUCLEOTIDE SEQUENCE [LARGE SCALE GENOMIC DNA]</scope>
    <source>
        <strain evidence="3">TNe-862</strain>
    </source>
</reference>
<accession>A0A1G6U3W1</accession>
<proteinExistence type="predicted"/>
<dbReference type="GO" id="GO:0004497">
    <property type="term" value="F:monooxygenase activity"/>
    <property type="evidence" value="ECO:0007669"/>
    <property type="project" value="InterPro"/>
</dbReference>
<dbReference type="InterPro" id="IPR036951">
    <property type="entry name" value="ArAA_hydroxylase_sf"/>
</dbReference>